<evidence type="ECO:0000256" key="1">
    <source>
        <dbReference type="SAM" id="MobiDB-lite"/>
    </source>
</evidence>
<dbReference type="OrthoDB" id="3796227at2759"/>
<keyword evidence="3" id="KW-1185">Reference proteome</keyword>
<feature type="compositionally biased region" description="Basic and acidic residues" evidence="1">
    <location>
        <begin position="591"/>
        <end position="601"/>
    </location>
</feature>
<feature type="compositionally biased region" description="Gly residues" evidence="1">
    <location>
        <begin position="840"/>
        <end position="849"/>
    </location>
</feature>
<gene>
    <name evidence="2" type="ORF">PMIN01_10987</name>
</gene>
<reference evidence="2" key="1">
    <citation type="journal article" date="2020" name="Mol. Plant Microbe Interact.">
        <title>Genome Sequence of the Biocontrol Agent Coniothyrium minitans strain Conio (IMI 134523).</title>
        <authorList>
            <person name="Patel D."/>
            <person name="Shittu T.A."/>
            <person name="Baroncelli R."/>
            <person name="Muthumeenakshi S."/>
            <person name="Osborne T.H."/>
            <person name="Janganan T.K."/>
            <person name="Sreenivasaprasad S."/>
        </authorList>
    </citation>
    <scope>NUCLEOTIDE SEQUENCE</scope>
    <source>
        <strain evidence="2">Conio</strain>
    </source>
</reference>
<comment type="caution">
    <text evidence="2">The sequence shown here is derived from an EMBL/GenBank/DDBJ whole genome shotgun (WGS) entry which is preliminary data.</text>
</comment>
<evidence type="ECO:0000313" key="3">
    <source>
        <dbReference type="Proteomes" id="UP000756921"/>
    </source>
</evidence>
<dbReference type="AlphaFoldDB" id="A0A9P6GB71"/>
<protein>
    <submittedName>
        <fullName evidence="2">Uncharacterized protein</fullName>
    </submittedName>
</protein>
<feature type="region of interest" description="Disordered" evidence="1">
    <location>
        <begin position="125"/>
        <end position="156"/>
    </location>
</feature>
<name>A0A9P6GB71_9PLEO</name>
<feature type="region of interest" description="Disordered" evidence="1">
    <location>
        <begin position="591"/>
        <end position="638"/>
    </location>
</feature>
<feature type="compositionally biased region" description="Polar residues" evidence="1">
    <location>
        <begin position="767"/>
        <end position="780"/>
    </location>
</feature>
<feature type="compositionally biased region" description="Basic and acidic residues" evidence="1">
    <location>
        <begin position="806"/>
        <end position="821"/>
    </location>
</feature>
<proteinExistence type="predicted"/>
<feature type="region of interest" description="Disordered" evidence="1">
    <location>
        <begin position="512"/>
        <end position="539"/>
    </location>
</feature>
<feature type="region of interest" description="Disordered" evidence="1">
    <location>
        <begin position="752"/>
        <end position="849"/>
    </location>
</feature>
<dbReference type="Proteomes" id="UP000756921">
    <property type="component" value="Unassembled WGS sequence"/>
</dbReference>
<feature type="compositionally biased region" description="Basic and acidic residues" evidence="1">
    <location>
        <begin position="512"/>
        <end position="532"/>
    </location>
</feature>
<accession>A0A9P6GB71</accession>
<evidence type="ECO:0000313" key="2">
    <source>
        <dbReference type="EMBL" id="KAF9731029.1"/>
    </source>
</evidence>
<dbReference type="EMBL" id="WJXW01000013">
    <property type="protein sequence ID" value="KAF9731029.1"/>
    <property type="molecule type" value="Genomic_DNA"/>
</dbReference>
<sequence length="849" mass="95005">MPVVRDSTEIRDPTDILLRASRPQRSSKHLLCHRDWRYATGLIRHADADDTSYRGHESRVWDQLDWDAQIGVVGKEKRRYVAKKAVELQEMVLDDSDEEVEERNLPMGLDGAADLDVVESVPTPDRQLAKSEDPGGVLTKPKKLASSTPKRRRSRQRFRLQASIIAGFQRSEPLAGQDIEEGKGVWLQTRLVVCLKFSCQGTDKVQQILLREPVDGQVEVATPNSPVADVPSEVPATPLNDLTPTQILVLDVSDTVTTAPTTHASDTDTERSVRTLVPFERPWIDETRKVNIKEILGTLRAPDVGVPALSESFNWFPEAVPVDAIFPPGVPISAKEIMAFYPHHIRWKGVALRLANNAYLGDTIIAMQAFFRDKAKHPLSITNVNQFFRDVLKHEVSDFKVSNFQGKPDRNLYTDHLRPSKLLNGSRYGFVVPTFGQLLEGLVYLPVGLDARGLTQCLAWYLDLRDTFTPRLDLNVLHAQSLMRALQMPLRPYEPRDLDKLALQEWKENEQFAKRRADEQESSDADRVDHSPKQLTRSRVTINTDTETLGVDVVVKLRHILTFPYLAIGRMLCKAFELGIEKAESRKVAREAEEATEKADLTNHPAQENGVPALSSQEEAGSKGNSKDSQKLPAPGFPAGYKIPKKKRLLLEDGALETQSKKRMRLALAVPSVPLEPQAKSISRCHAIAPQPLTTSVAPREPINEPPSFSAPDPIVSPASMFGYRRSQNLYHNHSAPYSSTFSDQYDPPPYASRFSDYAPPSHYGSRVTSGSNTAYNTQHRYGDRGMSEFASRGRYGPPITSGWNSEHDSRNRFGDREEPQPRNAQYPCAQTEPYSRGSLNGGGHDGRR</sequence>
<organism evidence="2 3">
    <name type="scientific">Paraphaeosphaeria minitans</name>
    <dbReference type="NCBI Taxonomy" id="565426"/>
    <lineage>
        <taxon>Eukaryota</taxon>
        <taxon>Fungi</taxon>
        <taxon>Dikarya</taxon>
        <taxon>Ascomycota</taxon>
        <taxon>Pezizomycotina</taxon>
        <taxon>Dothideomycetes</taxon>
        <taxon>Pleosporomycetidae</taxon>
        <taxon>Pleosporales</taxon>
        <taxon>Massarineae</taxon>
        <taxon>Didymosphaeriaceae</taxon>
        <taxon>Paraphaeosphaeria</taxon>
    </lineage>
</organism>